<dbReference type="Proteomes" id="UP000038010">
    <property type="component" value="Unassembled WGS sequence"/>
</dbReference>
<dbReference type="OrthoDB" id="408631at2759"/>
<keyword evidence="3" id="KW-1185">Reference proteome</keyword>
<accession>A0A0N0NME5</accession>
<dbReference type="EMBL" id="LFJN01000012">
    <property type="protein sequence ID" value="KPI40371.1"/>
    <property type="molecule type" value="Genomic_DNA"/>
</dbReference>
<dbReference type="Pfam" id="PF00135">
    <property type="entry name" value="COesterase"/>
    <property type="match status" value="1"/>
</dbReference>
<dbReference type="Gene3D" id="3.40.50.1820">
    <property type="entry name" value="alpha/beta hydrolase"/>
    <property type="match status" value="1"/>
</dbReference>
<dbReference type="AlphaFoldDB" id="A0A0N0NME5"/>
<evidence type="ECO:0000313" key="2">
    <source>
        <dbReference type="EMBL" id="KPI40371.1"/>
    </source>
</evidence>
<comment type="caution">
    <text evidence="2">The sequence shown here is derived from an EMBL/GenBank/DDBJ whole genome shotgun (WGS) entry which is preliminary data.</text>
</comment>
<dbReference type="InterPro" id="IPR029058">
    <property type="entry name" value="AB_hydrolase_fold"/>
</dbReference>
<proteinExistence type="predicted"/>
<evidence type="ECO:0000259" key="1">
    <source>
        <dbReference type="Pfam" id="PF00135"/>
    </source>
</evidence>
<organism evidence="2 3">
    <name type="scientific">Cyphellophora attinorum</name>
    <dbReference type="NCBI Taxonomy" id="1664694"/>
    <lineage>
        <taxon>Eukaryota</taxon>
        <taxon>Fungi</taxon>
        <taxon>Dikarya</taxon>
        <taxon>Ascomycota</taxon>
        <taxon>Pezizomycotina</taxon>
        <taxon>Eurotiomycetes</taxon>
        <taxon>Chaetothyriomycetidae</taxon>
        <taxon>Chaetothyriales</taxon>
        <taxon>Cyphellophoraceae</taxon>
        <taxon>Cyphellophora</taxon>
    </lineage>
</organism>
<feature type="domain" description="Carboxylesterase type B" evidence="1">
    <location>
        <begin position="1"/>
        <end position="288"/>
    </location>
</feature>
<dbReference type="SUPFAM" id="SSF53474">
    <property type="entry name" value="alpha/beta-Hydrolases"/>
    <property type="match status" value="1"/>
</dbReference>
<name>A0A0N0NME5_9EURO</name>
<dbReference type="STRING" id="1664694.A0A0N0NME5"/>
<dbReference type="RefSeq" id="XP_018000334.1">
    <property type="nucleotide sequence ID" value="XM_018148218.1"/>
</dbReference>
<dbReference type="GeneID" id="28740098"/>
<protein>
    <recommendedName>
        <fullName evidence="1">Carboxylesterase type B domain-containing protein</fullName>
    </recommendedName>
</protein>
<sequence length="341" mass="36296">MGESHGAVSVGHLVNTFPDNPPFRAAIEMSGSAVALAGSSDPGGQSSEQIWPRVMAGLNCTNSENAEEELSCARSASVNDILTFLNSNDIRGTLARPDNVTALVRPDVAWSTHNVAQVPLLIGSTADEASFWVVSAVADLQAATSNTSGSDDSVPSIATFLEAEFNLPSAAAATIQELYAPGSSYYSGPNDTFSILTAILTDYTFRCTSSFVANLTSSLLEQNVWQYDFTAIAPSTTFAEYPGLGAWHSSELGFVFGTYNRSGRAMEVDARLSRSMQDQFGSFVRDPSGDGPGWAPFPIVAALGVDDEGEATTTEVDGTDYAPVCQLFNRLYLQDLPAWQH</sequence>
<evidence type="ECO:0000313" key="3">
    <source>
        <dbReference type="Proteomes" id="UP000038010"/>
    </source>
</evidence>
<gene>
    <name evidence="2" type="ORF">AB675_7821</name>
</gene>
<dbReference type="InterPro" id="IPR050309">
    <property type="entry name" value="Type-B_Carboxylest/Lipase"/>
</dbReference>
<dbReference type="VEuPathDB" id="FungiDB:AB675_7821"/>
<dbReference type="InterPro" id="IPR002018">
    <property type="entry name" value="CarbesteraseB"/>
</dbReference>
<dbReference type="PANTHER" id="PTHR11559">
    <property type="entry name" value="CARBOXYLESTERASE"/>
    <property type="match status" value="1"/>
</dbReference>
<reference evidence="2 3" key="1">
    <citation type="submission" date="2015-06" db="EMBL/GenBank/DDBJ databases">
        <title>Draft genome of the ant-associated black yeast Phialophora attae CBS 131958.</title>
        <authorList>
            <person name="Moreno L.F."/>
            <person name="Stielow B.J."/>
            <person name="de Hoog S."/>
            <person name="Vicente V.A."/>
            <person name="Weiss V.A."/>
            <person name="de Vries M."/>
            <person name="Cruz L.M."/>
            <person name="Souza E.M."/>
        </authorList>
    </citation>
    <scope>NUCLEOTIDE SEQUENCE [LARGE SCALE GENOMIC DNA]</scope>
    <source>
        <strain evidence="2 3">CBS 131958</strain>
    </source>
</reference>